<dbReference type="FunFam" id="3.40.50.2300:FF:000001">
    <property type="entry name" value="DNA-binding response regulator PhoB"/>
    <property type="match status" value="1"/>
</dbReference>
<dbReference type="CDD" id="cd17574">
    <property type="entry name" value="REC_OmpR"/>
    <property type="match status" value="1"/>
</dbReference>
<keyword evidence="4" id="KW-0805">Transcription regulation</keyword>
<evidence type="ECO:0000259" key="9">
    <source>
        <dbReference type="PROSITE" id="PS50110"/>
    </source>
</evidence>
<protein>
    <submittedName>
        <fullName evidence="11">Transcriptional regulator</fullName>
    </submittedName>
</protein>
<dbReference type="InterPro" id="IPR001867">
    <property type="entry name" value="OmpR/PhoB-type_DNA-bd"/>
</dbReference>
<dbReference type="GO" id="GO:0005829">
    <property type="term" value="C:cytosol"/>
    <property type="evidence" value="ECO:0007669"/>
    <property type="project" value="TreeGrafter"/>
</dbReference>
<feature type="domain" description="OmpR/PhoB-type" evidence="10">
    <location>
        <begin position="130"/>
        <end position="227"/>
    </location>
</feature>
<evidence type="ECO:0000313" key="12">
    <source>
        <dbReference type="Proteomes" id="UP000037558"/>
    </source>
</evidence>
<dbReference type="CDD" id="cd00383">
    <property type="entry name" value="trans_reg_C"/>
    <property type="match status" value="1"/>
</dbReference>
<dbReference type="InterPro" id="IPR039420">
    <property type="entry name" value="WalR-like"/>
</dbReference>
<dbReference type="AlphaFoldDB" id="A0A0M0LJ70"/>
<dbReference type="Gene3D" id="3.40.50.2300">
    <property type="match status" value="1"/>
</dbReference>
<dbReference type="SMART" id="SM00862">
    <property type="entry name" value="Trans_reg_C"/>
    <property type="match status" value="1"/>
</dbReference>
<proteinExistence type="predicted"/>
<keyword evidence="2 7" id="KW-0597">Phosphoprotein</keyword>
<dbReference type="GO" id="GO:0000976">
    <property type="term" value="F:transcription cis-regulatory region binding"/>
    <property type="evidence" value="ECO:0007669"/>
    <property type="project" value="TreeGrafter"/>
</dbReference>
<evidence type="ECO:0000256" key="1">
    <source>
        <dbReference type="ARBA" id="ARBA00004496"/>
    </source>
</evidence>
<dbReference type="Pfam" id="PF00486">
    <property type="entry name" value="Trans_reg_C"/>
    <property type="match status" value="1"/>
</dbReference>
<dbReference type="PANTHER" id="PTHR48111">
    <property type="entry name" value="REGULATOR OF RPOS"/>
    <property type="match status" value="1"/>
</dbReference>
<evidence type="ECO:0000256" key="4">
    <source>
        <dbReference type="ARBA" id="ARBA00023015"/>
    </source>
</evidence>
<accession>A0A0M0LJ70</accession>
<keyword evidence="5 8" id="KW-0238">DNA-binding</keyword>
<keyword evidence="6" id="KW-0804">Transcription</keyword>
<dbReference type="GO" id="GO:0006355">
    <property type="term" value="P:regulation of DNA-templated transcription"/>
    <property type="evidence" value="ECO:0007669"/>
    <property type="project" value="InterPro"/>
</dbReference>
<dbReference type="InterPro" id="IPR011006">
    <property type="entry name" value="CheY-like_superfamily"/>
</dbReference>
<dbReference type="InterPro" id="IPR001789">
    <property type="entry name" value="Sig_transdc_resp-reg_receiver"/>
</dbReference>
<dbReference type="GO" id="GO:0000156">
    <property type="term" value="F:phosphorelay response regulator activity"/>
    <property type="evidence" value="ECO:0007669"/>
    <property type="project" value="TreeGrafter"/>
</dbReference>
<evidence type="ECO:0000256" key="7">
    <source>
        <dbReference type="PROSITE-ProRule" id="PRU00169"/>
    </source>
</evidence>
<evidence type="ECO:0000313" key="11">
    <source>
        <dbReference type="EMBL" id="KOO50763.1"/>
    </source>
</evidence>
<evidence type="ECO:0000256" key="2">
    <source>
        <dbReference type="ARBA" id="ARBA00022553"/>
    </source>
</evidence>
<name>A0A0M0LJ70_9BACI</name>
<feature type="modified residue" description="4-aspartylphosphate" evidence="7">
    <location>
        <position position="53"/>
    </location>
</feature>
<comment type="subcellular location">
    <subcellularLocation>
        <location evidence="1">Cytoplasm</location>
    </subcellularLocation>
</comment>
<dbReference type="PROSITE" id="PS50110">
    <property type="entry name" value="RESPONSE_REGULATORY"/>
    <property type="match status" value="1"/>
</dbReference>
<keyword evidence="12" id="KW-1185">Reference proteome</keyword>
<dbReference type="SUPFAM" id="SSF46894">
    <property type="entry name" value="C-terminal effector domain of the bipartite response regulators"/>
    <property type="match status" value="1"/>
</dbReference>
<evidence type="ECO:0000256" key="8">
    <source>
        <dbReference type="PROSITE-ProRule" id="PRU01091"/>
    </source>
</evidence>
<organism evidence="11 12">
    <name type="scientific">Priestia koreensis</name>
    <dbReference type="NCBI Taxonomy" id="284581"/>
    <lineage>
        <taxon>Bacteria</taxon>
        <taxon>Bacillati</taxon>
        <taxon>Bacillota</taxon>
        <taxon>Bacilli</taxon>
        <taxon>Bacillales</taxon>
        <taxon>Bacillaceae</taxon>
        <taxon>Priestia</taxon>
    </lineage>
</organism>
<comment type="caution">
    <text evidence="11">The sequence shown here is derived from an EMBL/GenBank/DDBJ whole genome shotgun (WGS) entry which is preliminary data.</text>
</comment>
<keyword evidence="3" id="KW-0902">Two-component regulatory system</keyword>
<dbReference type="PATRIC" id="fig|284581.3.peg.933"/>
<dbReference type="PANTHER" id="PTHR48111:SF40">
    <property type="entry name" value="PHOSPHATE REGULON TRANSCRIPTIONAL REGULATORY PROTEIN PHOB"/>
    <property type="match status" value="1"/>
</dbReference>
<feature type="DNA-binding region" description="OmpR/PhoB-type" evidence="8">
    <location>
        <begin position="130"/>
        <end position="227"/>
    </location>
</feature>
<dbReference type="RefSeq" id="WP_053399936.1">
    <property type="nucleotide sequence ID" value="NZ_LILC01000002.1"/>
</dbReference>
<dbReference type="Proteomes" id="UP000037558">
    <property type="component" value="Unassembled WGS sequence"/>
</dbReference>
<dbReference type="SMART" id="SM00448">
    <property type="entry name" value="REC"/>
    <property type="match status" value="1"/>
</dbReference>
<feature type="domain" description="Response regulatory" evidence="9">
    <location>
        <begin position="4"/>
        <end position="117"/>
    </location>
</feature>
<gene>
    <name evidence="11" type="ORF">AMD01_03225</name>
</gene>
<sequence>MKQRILLIDDEEEIAELLEDFLLVEGYEVYQATTGDDAKKILAQTTIHFILLDIMMPGESGFTLCKQIRERYNTPILFLSALQNDTDKIRGLSIGADDYIVKNATPLEIIARIKAVNRRVYRDQSTSLRSEVVRCGDVELQLSTRRLQVNEQEVVLTAKEFELMKLFLSHLNQVFTHEQIIQRIWGYEDGDSHTVRVYIAKLREKIETKTSSFQISTVWGVGYKAEERIG</sequence>
<dbReference type="Gene3D" id="6.10.250.690">
    <property type="match status" value="1"/>
</dbReference>
<dbReference type="STRING" id="284581.AMD01_03225"/>
<dbReference type="PROSITE" id="PS51755">
    <property type="entry name" value="OMPR_PHOB"/>
    <property type="match status" value="1"/>
</dbReference>
<evidence type="ECO:0000256" key="3">
    <source>
        <dbReference type="ARBA" id="ARBA00023012"/>
    </source>
</evidence>
<dbReference type="Gene3D" id="1.10.10.10">
    <property type="entry name" value="Winged helix-like DNA-binding domain superfamily/Winged helix DNA-binding domain"/>
    <property type="match status" value="1"/>
</dbReference>
<dbReference type="GO" id="GO:0032993">
    <property type="term" value="C:protein-DNA complex"/>
    <property type="evidence" value="ECO:0007669"/>
    <property type="project" value="TreeGrafter"/>
</dbReference>
<evidence type="ECO:0000256" key="6">
    <source>
        <dbReference type="ARBA" id="ARBA00023163"/>
    </source>
</evidence>
<dbReference type="InterPro" id="IPR016032">
    <property type="entry name" value="Sig_transdc_resp-reg_C-effctor"/>
</dbReference>
<evidence type="ECO:0000259" key="10">
    <source>
        <dbReference type="PROSITE" id="PS51755"/>
    </source>
</evidence>
<dbReference type="SUPFAM" id="SSF52172">
    <property type="entry name" value="CheY-like"/>
    <property type="match status" value="1"/>
</dbReference>
<dbReference type="EMBL" id="LILC01000002">
    <property type="protein sequence ID" value="KOO50763.1"/>
    <property type="molecule type" value="Genomic_DNA"/>
</dbReference>
<dbReference type="Pfam" id="PF00072">
    <property type="entry name" value="Response_reg"/>
    <property type="match status" value="1"/>
</dbReference>
<evidence type="ECO:0000256" key="5">
    <source>
        <dbReference type="ARBA" id="ARBA00023125"/>
    </source>
</evidence>
<dbReference type="OrthoDB" id="9790442at2"/>
<dbReference type="InterPro" id="IPR036388">
    <property type="entry name" value="WH-like_DNA-bd_sf"/>
</dbReference>
<reference evidence="12" key="1">
    <citation type="submission" date="2015-08" db="EMBL/GenBank/DDBJ databases">
        <title>Fjat-14210 dsm16467.</title>
        <authorList>
            <person name="Liu B."/>
            <person name="Wang J."/>
            <person name="Zhu Y."/>
            <person name="Liu G."/>
            <person name="Chen Q."/>
            <person name="Chen Z."/>
            <person name="Lan J."/>
            <person name="Che J."/>
            <person name="Ge C."/>
            <person name="Shi H."/>
            <person name="Pan Z."/>
            <person name="Liu X."/>
        </authorList>
    </citation>
    <scope>NUCLEOTIDE SEQUENCE [LARGE SCALE GENOMIC DNA]</scope>
    <source>
        <strain evidence="12">DSM 16467</strain>
    </source>
</reference>